<comment type="caution">
    <text evidence="9">The sequence shown here is derived from an EMBL/GenBank/DDBJ whole genome shotgun (WGS) entry which is preliminary data.</text>
</comment>
<dbReference type="Proteomes" id="UP000033540">
    <property type="component" value="Unassembled WGS sequence"/>
</dbReference>
<dbReference type="Gene3D" id="1.10.10.10">
    <property type="entry name" value="Winged helix-like DNA-binding domain superfamily/Winged helix DNA-binding domain"/>
    <property type="match status" value="1"/>
</dbReference>
<evidence type="ECO:0000256" key="3">
    <source>
        <dbReference type="ARBA" id="ARBA00023125"/>
    </source>
</evidence>
<keyword evidence="3 6" id="KW-0238">DNA-binding</keyword>
<dbReference type="GO" id="GO:0005634">
    <property type="term" value="C:nucleus"/>
    <property type="evidence" value="ECO:0007669"/>
    <property type="project" value="UniProtKB-SubCell"/>
</dbReference>
<protein>
    <submittedName>
        <fullName evidence="9">FH like protein</fullName>
    </submittedName>
</protein>
<evidence type="ECO:0000256" key="4">
    <source>
        <dbReference type="ARBA" id="ARBA00023163"/>
    </source>
</evidence>
<evidence type="ECO:0000256" key="7">
    <source>
        <dbReference type="SAM" id="MobiDB-lite"/>
    </source>
</evidence>
<dbReference type="PANTHER" id="PTHR45881:SF5">
    <property type="entry name" value="FORK-HEAD DOMAIN-CONTAINING PROTEIN"/>
    <property type="match status" value="1"/>
</dbReference>
<dbReference type="STRING" id="1403190.A0A0F0HZB7"/>
<sequence length="501" mass="54591">MDRLLVSQDLCVDSTPSPQETTLQYALKRTETSASSQAVIDGAPLGTLRHHYPCPAVEHWVSSGPSSPTSMMPCQNPWAIGTSAFTLPSSHTSTPSMPDGHPRFLLSCDSDWPSSSLTSGPTPGQLRPGPSRTNDSRTSPEWMREPDNDVSYTLKPDRYTATSEAFGPHQRPSGILTTTYPTAALTPPSPAFSASSRQMCSPVIKSEFGRADTRATPANAEEEASIDPPYSTLIYEALRNAPGKKLSLQEIYGWFEENTTKGKDRSSKGWQNSIRHNLSMNAVCLFHKLMLLFLFSLAKKPNLLQGFEAVRVEKAPGKKALNYWRLTDEAITHGIQSTTRYRKQANYKKTVGSDPPAPQRQRSGAKGGKATKITAKFRGLMNQDELLKERYHQRLVSQRRPHKILHSQHHPSPVTAAVVSRFHASGPAAPLTRTSAEPFDLGSIVGNADPPSCTAIFCDMAGPGSDCLAMETGFLGWSSLPPFPHGLLTGPDISAEVQLAV</sequence>
<evidence type="ECO:0000313" key="9">
    <source>
        <dbReference type="EMBL" id="KJK60271.1"/>
    </source>
</evidence>
<evidence type="ECO:0000256" key="1">
    <source>
        <dbReference type="ARBA" id="ARBA00004123"/>
    </source>
</evidence>
<dbReference type="PROSITE" id="PS00658">
    <property type="entry name" value="FORK_HEAD_2"/>
    <property type="match status" value="1"/>
</dbReference>
<comment type="subcellular location">
    <subcellularLocation>
        <location evidence="1 6">Nucleus</location>
    </subcellularLocation>
</comment>
<feature type="region of interest" description="Disordered" evidence="7">
    <location>
        <begin position="346"/>
        <end position="370"/>
    </location>
</feature>
<dbReference type="SMART" id="SM00339">
    <property type="entry name" value="FH"/>
    <property type="match status" value="1"/>
</dbReference>
<feature type="DNA-binding region" description="Fork-head" evidence="6">
    <location>
        <begin position="230"/>
        <end position="345"/>
    </location>
</feature>
<dbReference type="GO" id="GO:0000978">
    <property type="term" value="F:RNA polymerase II cis-regulatory region sequence-specific DNA binding"/>
    <property type="evidence" value="ECO:0007669"/>
    <property type="project" value="TreeGrafter"/>
</dbReference>
<evidence type="ECO:0000259" key="8">
    <source>
        <dbReference type="PROSITE" id="PS50039"/>
    </source>
</evidence>
<dbReference type="InterPro" id="IPR030456">
    <property type="entry name" value="TF_fork_head_CS_2"/>
</dbReference>
<dbReference type="InterPro" id="IPR036390">
    <property type="entry name" value="WH_DNA-bd_sf"/>
</dbReference>
<proteinExistence type="predicted"/>
<gene>
    <name evidence="9" type="ORF">P875_00053508</name>
</gene>
<evidence type="ECO:0000256" key="2">
    <source>
        <dbReference type="ARBA" id="ARBA00023015"/>
    </source>
</evidence>
<evidence type="ECO:0000256" key="6">
    <source>
        <dbReference type="PROSITE-ProRule" id="PRU00089"/>
    </source>
</evidence>
<keyword evidence="5 6" id="KW-0539">Nucleus</keyword>
<dbReference type="OrthoDB" id="5954824at2759"/>
<dbReference type="InterPro" id="IPR036388">
    <property type="entry name" value="WH-like_DNA-bd_sf"/>
</dbReference>
<dbReference type="AlphaFoldDB" id="A0A0F0HZB7"/>
<dbReference type="InterPro" id="IPR001766">
    <property type="entry name" value="Fork_head_dom"/>
</dbReference>
<dbReference type="Pfam" id="PF00250">
    <property type="entry name" value="Forkhead"/>
    <property type="match status" value="1"/>
</dbReference>
<dbReference type="PROSITE" id="PS50039">
    <property type="entry name" value="FORK_HEAD_3"/>
    <property type="match status" value="1"/>
</dbReference>
<organism evidence="9 10">
    <name type="scientific">Aspergillus parasiticus (strain ATCC 56775 / NRRL 5862 / SRRC 143 / SU-1)</name>
    <dbReference type="NCBI Taxonomy" id="1403190"/>
    <lineage>
        <taxon>Eukaryota</taxon>
        <taxon>Fungi</taxon>
        <taxon>Dikarya</taxon>
        <taxon>Ascomycota</taxon>
        <taxon>Pezizomycotina</taxon>
        <taxon>Eurotiomycetes</taxon>
        <taxon>Eurotiomycetidae</taxon>
        <taxon>Eurotiales</taxon>
        <taxon>Aspergillaceae</taxon>
        <taxon>Aspergillus</taxon>
        <taxon>Aspergillus subgen. Circumdati</taxon>
    </lineage>
</organism>
<dbReference type="EMBL" id="JZEE01000746">
    <property type="protein sequence ID" value="KJK60271.1"/>
    <property type="molecule type" value="Genomic_DNA"/>
</dbReference>
<feature type="domain" description="Fork-head" evidence="8">
    <location>
        <begin position="230"/>
        <end position="345"/>
    </location>
</feature>
<dbReference type="GO" id="GO:0000981">
    <property type="term" value="F:DNA-binding transcription factor activity, RNA polymerase II-specific"/>
    <property type="evidence" value="ECO:0007669"/>
    <property type="project" value="TreeGrafter"/>
</dbReference>
<feature type="compositionally biased region" description="Low complexity" evidence="7">
    <location>
        <begin position="113"/>
        <end position="124"/>
    </location>
</feature>
<accession>A0A0F0HZB7</accession>
<evidence type="ECO:0000256" key="5">
    <source>
        <dbReference type="ARBA" id="ARBA00023242"/>
    </source>
</evidence>
<dbReference type="PANTHER" id="PTHR45881">
    <property type="entry name" value="CHECKPOINT SUPPRESSOR 1-LIKE, ISOFORM A-RELATED"/>
    <property type="match status" value="1"/>
</dbReference>
<feature type="region of interest" description="Disordered" evidence="7">
    <location>
        <begin position="112"/>
        <end position="153"/>
    </location>
</feature>
<name>A0A0F0HZB7_ASPPU</name>
<dbReference type="SUPFAM" id="SSF46785">
    <property type="entry name" value="Winged helix' DNA-binding domain"/>
    <property type="match status" value="1"/>
</dbReference>
<reference evidence="9 10" key="1">
    <citation type="submission" date="2015-02" db="EMBL/GenBank/DDBJ databases">
        <title>Draft genome sequence of Aspergillus parasiticus SU-1.</title>
        <authorList>
            <person name="Yu J."/>
            <person name="Fedorova N."/>
            <person name="Yin Y."/>
            <person name="Losada L."/>
            <person name="Zafar N."/>
            <person name="Taujale R."/>
            <person name="Ehrlich K.C."/>
            <person name="Bhatnagar D."/>
            <person name="Cleveland T.E."/>
            <person name="Bennett J.W."/>
            <person name="Nierman W.C."/>
        </authorList>
    </citation>
    <scope>NUCLEOTIDE SEQUENCE [LARGE SCALE GENOMIC DNA]</scope>
    <source>
        <strain evidence="10">ATCC 56775 / NRRL 5862 / SRRC 143 / SU-1</strain>
    </source>
</reference>
<evidence type="ECO:0000313" key="10">
    <source>
        <dbReference type="Proteomes" id="UP000033540"/>
    </source>
</evidence>
<keyword evidence="4" id="KW-0804">Transcription</keyword>
<keyword evidence="2" id="KW-0805">Transcription regulation</keyword>